<feature type="signal peptide" evidence="1">
    <location>
        <begin position="1"/>
        <end position="18"/>
    </location>
</feature>
<dbReference type="RefSeq" id="WP_317489954.1">
    <property type="nucleotide sequence ID" value="NZ_CP136051.1"/>
</dbReference>
<organism evidence="2 3">
    <name type="scientific">Imperialibacter roseus</name>
    <dbReference type="NCBI Taxonomy" id="1324217"/>
    <lineage>
        <taxon>Bacteria</taxon>
        <taxon>Pseudomonadati</taxon>
        <taxon>Bacteroidota</taxon>
        <taxon>Cytophagia</taxon>
        <taxon>Cytophagales</taxon>
        <taxon>Flammeovirgaceae</taxon>
        <taxon>Imperialibacter</taxon>
    </lineage>
</organism>
<gene>
    <name evidence="2" type="ORF">RT717_01360</name>
</gene>
<dbReference type="Proteomes" id="UP001302349">
    <property type="component" value="Chromosome"/>
</dbReference>
<name>A0ABZ0IS79_9BACT</name>
<accession>A0ABZ0IS79</accession>
<protein>
    <submittedName>
        <fullName evidence="2">Uncharacterized protein</fullName>
    </submittedName>
</protein>
<keyword evidence="1" id="KW-0732">Signal</keyword>
<evidence type="ECO:0000313" key="2">
    <source>
        <dbReference type="EMBL" id="WOK07269.1"/>
    </source>
</evidence>
<evidence type="ECO:0000313" key="3">
    <source>
        <dbReference type="Proteomes" id="UP001302349"/>
    </source>
</evidence>
<feature type="chain" id="PRO_5047156434" evidence="1">
    <location>
        <begin position="19"/>
        <end position="151"/>
    </location>
</feature>
<evidence type="ECO:0000256" key="1">
    <source>
        <dbReference type="SAM" id="SignalP"/>
    </source>
</evidence>
<dbReference type="EMBL" id="CP136051">
    <property type="protein sequence ID" value="WOK07269.1"/>
    <property type="molecule type" value="Genomic_DNA"/>
</dbReference>
<sequence length="151" mass="16808">MKKNIFFSIAFLAGMLLAAQVLVAQPASDKTAQRLLHINGKGEILNDKGTKLGYISKEDIVFNNQNQKLGFIKGGRVYDAEGNSLGKAKKDGRYYNNDGVFILSTKTIGDKCEILDPEGHKKGTVHKNYKLHACATHCFFLEQETNKEEDK</sequence>
<reference evidence="2 3" key="1">
    <citation type="journal article" date="2023" name="Microbiol. Resour. Announc.">
        <title>Complete Genome Sequence of Imperialibacter roseus strain P4T.</title>
        <authorList>
            <person name="Tizabi D.R."/>
            <person name="Bachvaroff T."/>
            <person name="Hill R.T."/>
        </authorList>
    </citation>
    <scope>NUCLEOTIDE SEQUENCE [LARGE SCALE GENOMIC DNA]</scope>
    <source>
        <strain evidence="2 3">P4T</strain>
    </source>
</reference>
<proteinExistence type="predicted"/>
<keyword evidence="3" id="KW-1185">Reference proteome</keyword>
<dbReference type="Pfam" id="PF21785">
    <property type="entry name" value="Bflower_2"/>
    <property type="match status" value="1"/>
</dbReference>
<dbReference type="InterPro" id="IPR048910">
    <property type="entry name" value="Bflower_2"/>
</dbReference>